<comment type="caution">
    <text evidence="2">The sequence shown here is derived from an EMBL/GenBank/DDBJ whole genome shotgun (WGS) entry which is preliminary data.</text>
</comment>
<dbReference type="EMBL" id="JBIRWE010000001">
    <property type="protein sequence ID" value="MFI1962666.1"/>
    <property type="molecule type" value="Genomic_DNA"/>
</dbReference>
<dbReference type="InterPro" id="IPR036736">
    <property type="entry name" value="ACP-like_sf"/>
</dbReference>
<dbReference type="Proteomes" id="UP001611548">
    <property type="component" value="Unassembled WGS sequence"/>
</dbReference>
<evidence type="ECO:0000259" key="1">
    <source>
        <dbReference type="Pfam" id="PF00550"/>
    </source>
</evidence>
<proteinExistence type="predicted"/>
<evidence type="ECO:0000313" key="2">
    <source>
        <dbReference type="EMBL" id="MFI1962666.1"/>
    </source>
</evidence>
<dbReference type="RefSeq" id="WP_055470278.1">
    <property type="nucleotide sequence ID" value="NZ_JBIRWE010000001.1"/>
</dbReference>
<feature type="domain" description="Carrier" evidence="1">
    <location>
        <begin position="24"/>
        <end position="84"/>
    </location>
</feature>
<dbReference type="Gene3D" id="1.10.1200.10">
    <property type="entry name" value="ACP-like"/>
    <property type="match status" value="1"/>
</dbReference>
<evidence type="ECO:0000313" key="3">
    <source>
        <dbReference type="Proteomes" id="UP001611548"/>
    </source>
</evidence>
<dbReference type="Pfam" id="PF00550">
    <property type="entry name" value="PP-binding"/>
    <property type="match status" value="1"/>
</dbReference>
<gene>
    <name evidence="2" type="ORF">ACH429_00730</name>
</gene>
<keyword evidence="3" id="KW-1185">Reference proteome</keyword>
<reference evidence="2 3" key="1">
    <citation type="submission" date="2024-10" db="EMBL/GenBank/DDBJ databases">
        <title>The Natural Products Discovery Center: Release of the First 8490 Sequenced Strains for Exploring Actinobacteria Biosynthetic Diversity.</title>
        <authorList>
            <person name="Kalkreuter E."/>
            <person name="Kautsar S.A."/>
            <person name="Yang D."/>
            <person name="Bader C.D."/>
            <person name="Teijaro C.N."/>
            <person name="Fluegel L."/>
            <person name="Davis C.M."/>
            <person name="Simpson J.R."/>
            <person name="Lauterbach L."/>
            <person name="Steele A.D."/>
            <person name="Gui C."/>
            <person name="Meng S."/>
            <person name="Li G."/>
            <person name="Viehrig K."/>
            <person name="Ye F."/>
            <person name="Su P."/>
            <person name="Kiefer A.F."/>
            <person name="Nichols A."/>
            <person name="Cepeda A.J."/>
            <person name="Yan W."/>
            <person name="Fan B."/>
            <person name="Jiang Y."/>
            <person name="Adhikari A."/>
            <person name="Zheng C.-J."/>
            <person name="Schuster L."/>
            <person name="Cowan T.M."/>
            <person name="Smanski M.J."/>
            <person name="Chevrette M.G."/>
            <person name="De Carvalho L.P.S."/>
            <person name="Shen B."/>
        </authorList>
    </citation>
    <scope>NUCLEOTIDE SEQUENCE [LARGE SCALE GENOMIC DNA]</scope>
    <source>
        <strain evidence="2 3">NPDC020327</strain>
    </source>
</reference>
<organism evidence="2 3">
    <name type="scientific">Streptomyces pathocidini</name>
    <dbReference type="NCBI Taxonomy" id="1650571"/>
    <lineage>
        <taxon>Bacteria</taxon>
        <taxon>Bacillati</taxon>
        <taxon>Actinomycetota</taxon>
        <taxon>Actinomycetes</taxon>
        <taxon>Kitasatosporales</taxon>
        <taxon>Streptomycetaceae</taxon>
        <taxon>Streptomyces</taxon>
    </lineage>
</organism>
<dbReference type="SUPFAM" id="SSF47336">
    <property type="entry name" value="ACP-like"/>
    <property type="match status" value="1"/>
</dbReference>
<accession>A0ABW7UJ20</accession>
<protein>
    <submittedName>
        <fullName evidence="2">Acyl carrier protein</fullName>
    </submittedName>
</protein>
<dbReference type="InterPro" id="IPR009081">
    <property type="entry name" value="PP-bd_ACP"/>
</dbReference>
<name>A0ABW7UJ20_9ACTN</name>
<sequence>MTGRQRDDVPDVELDAWAHRYTMSVFAEILEVPVPELEELDSWDVLGLSSLQNMNIVARLDQDLGEVPVTLLFEHPSPAQTAYYLLENKRDELRAAMSGWRAERETSTPSGR</sequence>